<evidence type="ECO:0000313" key="1">
    <source>
        <dbReference type="EMBL" id="PSR75977.1"/>
    </source>
</evidence>
<accession>A0A2R6NST2</accession>
<comment type="caution">
    <text evidence="1">The sequence shown here is derived from an EMBL/GenBank/DDBJ whole genome shotgun (WGS) entry which is preliminary data.</text>
</comment>
<sequence>MDDWAQGRQEPKATARPHRFSPDVITLRYCSNSTIQVVAYGGSGPARTGIFKSAPYSPEELEPIFKNDYGVSAHKHDLRLQQRYAEFDQQIKT</sequence>
<dbReference type="EMBL" id="MLYV02000870">
    <property type="protein sequence ID" value="PSR75977.1"/>
    <property type="molecule type" value="Genomic_DNA"/>
</dbReference>
<dbReference type="AlphaFoldDB" id="A0A2R6NST2"/>
<protein>
    <submittedName>
        <fullName evidence="1">Uncharacterized protein</fullName>
    </submittedName>
</protein>
<proteinExistence type="predicted"/>
<organism evidence="1 2">
    <name type="scientific">Hermanssonia centrifuga</name>
    <dbReference type="NCBI Taxonomy" id="98765"/>
    <lineage>
        <taxon>Eukaryota</taxon>
        <taxon>Fungi</taxon>
        <taxon>Dikarya</taxon>
        <taxon>Basidiomycota</taxon>
        <taxon>Agaricomycotina</taxon>
        <taxon>Agaricomycetes</taxon>
        <taxon>Polyporales</taxon>
        <taxon>Meruliaceae</taxon>
        <taxon>Hermanssonia</taxon>
    </lineage>
</organism>
<dbReference type="Proteomes" id="UP000186601">
    <property type="component" value="Unassembled WGS sequence"/>
</dbReference>
<evidence type="ECO:0000313" key="2">
    <source>
        <dbReference type="Proteomes" id="UP000186601"/>
    </source>
</evidence>
<gene>
    <name evidence="1" type="ORF">PHLCEN_2v8755</name>
</gene>
<keyword evidence="2" id="KW-1185">Reference proteome</keyword>
<reference evidence="1 2" key="1">
    <citation type="submission" date="2018-02" db="EMBL/GenBank/DDBJ databases">
        <title>Genome sequence of the basidiomycete white-rot fungus Phlebia centrifuga.</title>
        <authorList>
            <person name="Granchi Z."/>
            <person name="Peng M."/>
            <person name="de Vries R.P."/>
            <person name="Hilden K."/>
            <person name="Makela M.R."/>
            <person name="Grigoriev I."/>
            <person name="Riley R."/>
        </authorList>
    </citation>
    <scope>NUCLEOTIDE SEQUENCE [LARGE SCALE GENOMIC DNA]</scope>
    <source>
        <strain evidence="1 2">FBCC195</strain>
    </source>
</reference>
<name>A0A2R6NST2_9APHY</name>